<name>A0A516Q510_9ACTN</name>
<dbReference type="Gene3D" id="3.30.360.10">
    <property type="entry name" value="Dihydrodipicolinate Reductase, domain 2"/>
    <property type="match status" value="1"/>
</dbReference>
<evidence type="ECO:0000256" key="1">
    <source>
        <dbReference type="SAM" id="MobiDB-lite"/>
    </source>
</evidence>
<dbReference type="SUPFAM" id="SSF51735">
    <property type="entry name" value="NAD(P)-binding Rossmann-fold domains"/>
    <property type="match status" value="1"/>
</dbReference>
<dbReference type="Pfam" id="PF22725">
    <property type="entry name" value="GFO_IDH_MocA_C3"/>
    <property type="match status" value="1"/>
</dbReference>
<dbReference type="AlphaFoldDB" id="A0A516Q510"/>
<feature type="compositionally biased region" description="Low complexity" evidence="1">
    <location>
        <begin position="16"/>
        <end position="29"/>
    </location>
</feature>
<sequence length="420" mass="44648">MLGDNGNDGWSEPLVTTPSSTTAAAPATSEQSGQTRALIIGCGIIGVHHANVLTKHPDFTVTALVDVDRSAAEKTAQKVVELGATEPVIYDSIADAVASGTVDLGVVCTPSGYHIDNALEVINAGKHAVIEKPLDVSVAKSREFAEATAKAAENGQLVSVISQHRFDPGSALVHQAIEENRFGRITSAVATMSWYRSQEYYDSGDWRGTWALDGGGAVMNQGVHTVDLLRWFCGRPVEIFAHTAQLAHERIEIEDTATATVRFESGALAVIHMTTAAYPGLTARVQVLGSLGSAIVDNDQLRYFHAGDGEVSDNLREAKTIGNQAEAVLGKAAAERDEFAGSRNEPDGFVAGHFRQYDDIAQALRGGTQPLVTVTEAMLSLALVRSLYISATLGQPVNFDDVLNGKYDDVTVTVTRDATA</sequence>
<evidence type="ECO:0000259" key="2">
    <source>
        <dbReference type="Pfam" id="PF01408"/>
    </source>
</evidence>
<dbReference type="KEGG" id="mik:FOE78_01370"/>
<protein>
    <submittedName>
        <fullName evidence="4">Gfo/Idh/MocA family oxidoreductase</fullName>
    </submittedName>
</protein>
<keyword evidence="5" id="KW-1185">Reference proteome</keyword>
<reference evidence="4 5" key="1">
    <citation type="submission" date="2019-07" db="EMBL/GenBank/DDBJ databases">
        <title>Microlunatus dokdonensis sp. nov. isolated from the rhizospheric soil of the wild plant Elymus tsukushiensis.</title>
        <authorList>
            <person name="Ghim S.-Y."/>
            <person name="Hwang Y.-J."/>
            <person name="Son J.-S."/>
            <person name="Shin J.-H."/>
        </authorList>
    </citation>
    <scope>NUCLEOTIDE SEQUENCE [LARGE SCALE GENOMIC DNA]</scope>
    <source>
        <strain evidence="4 5">KUDC0627</strain>
    </source>
</reference>
<feature type="domain" description="GFO/IDH/MocA-like oxidoreductase" evidence="3">
    <location>
        <begin position="173"/>
        <end position="294"/>
    </location>
</feature>
<feature type="region of interest" description="Disordered" evidence="1">
    <location>
        <begin position="1"/>
        <end position="30"/>
    </location>
</feature>
<dbReference type="Pfam" id="PF01408">
    <property type="entry name" value="GFO_IDH_MocA"/>
    <property type="match status" value="1"/>
</dbReference>
<dbReference type="InterPro" id="IPR000683">
    <property type="entry name" value="Gfo/Idh/MocA-like_OxRdtase_N"/>
</dbReference>
<dbReference type="GO" id="GO:0000166">
    <property type="term" value="F:nucleotide binding"/>
    <property type="evidence" value="ECO:0007669"/>
    <property type="project" value="InterPro"/>
</dbReference>
<organism evidence="4 5">
    <name type="scientific">Microlunatus elymi</name>
    <dbReference type="NCBI Taxonomy" id="2596828"/>
    <lineage>
        <taxon>Bacteria</taxon>
        <taxon>Bacillati</taxon>
        <taxon>Actinomycetota</taxon>
        <taxon>Actinomycetes</taxon>
        <taxon>Propionibacteriales</taxon>
        <taxon>Propionibacteriaceae</taxon>
        <taxon>Microlunatus</taxon>
    </lineage>
</organism>
<dbReference type="Gene3D" id="3.40.50.720">
    <property type="entry name" value="NAD(P)-binding Rossmann-like Domain"/>
    <property type="match status" value="1"/>
</dbReference>
<dbReference type="PANTHER" id="PTHR43249">
    <property type="entry name" value="UDP-N-ACETYL-2-AMINO-2-DEOXY-D-GLUCURONATE OXIDASE"/>
    <property type="match status" value="1"/>
</dbReference>
<accession>A0A516Q510</accession>
<evidence type="ECO:0000313" key="5">
    <source>
        <dbReference type="Proteomes" id="UP000319263"/>
    </source>
</evidence>
<dbReference type="InterPro" id="IPR052515">
    <property type="entry name" value="Gfo/Idh/MocA_Oxidoreductase"/>
</dbReference>
<dbReference type="SUPFAM" id="SSF55347">
    <property type="entry name" value="Glyceraldehyde-3-phosphate dehydrogenase-like, C-terminal domain"/>
    <property type="match status" value="1"/>
</dbReference>
<dbReference type="PANTHER" id="PTHR43249:SF1">
    <property type="entry name" value="D-GLUCOSIDE 3-DEHYDROGENASE"/>
    <property type="match status" value="1"/>
</dbReference>
<dbReference type="InterPro" id="IPR055170">
    <property type="entry name" value="GFO_IDH_MocA-like_dom"/>
</dbReference>
<dbReference type="InterPro" id="IPR036291">
    <property type="entry name" value="NAD(P)-bd_dom_sf"/>
</dbReference>
<evidence type="ECO:0000313" key="4">
    <source>
        <dbReference type="EMBL" id="QDP98508.1"/>
    </source>
</evidence>
<gene>
    <name evidence="4" type="ORF">FOE78_01370</name>
</gene>
<proteinExistence type="predicted"/>
<dbReference type="Proteomes" id="UP000319263">
    <property type="component" value="Chromosome"/>
</dbReference>
<dbReference type="EMBL" id="CP041692">
    <property type="protein sequence ID" value="QDP98508.1"/>
    <property type="molecule type" value="Genomic_DNA"/>
</dbReference>
<dbReference type="OrthoDB" id="9815825at2"/>
<feature type="domain" description="Gfo/Idh/MocA-like oxidoreductase N-terminal" evidence="2">
    <location>
        <begin position="36"/>
        <end position="159"/>
    </location>
</feature>
<evidence type="ECO:0000259" key="3">
    <source>
        <dbReference type="Pfam" id="PF22725"/>
    </source>
</evidence>